<dbReference type="Gene3D" id="3.40.50.1580">
    <property type="entry name" value="Nucleoside phosphorylase domain"/>
    <property type="match status" value="1"/>
</dbReference>
<dbReference type="EMBL" id="NPDN01000003">
    <property type="protein sequence ID" value="PJZ26141.1"/>
    <property type="molecule type" value="Genomic_DNA"/>
</dbReference>
<sequence length="209" mass="23521">MSDLKIQDILFCAAFAGEIDKLKSDPRIHTLEAGIGELEAAINLQKYLSDPSTWKPKAILGIGSAGVYNWIPRKEWEGKFGISKVFANYQIAFLDKKIRLPESMTFKYEFPDLQFPFDGNDFVESATNGTGSVTLEDLSPRALERIKGESLGFENMEAFGLAKVCNLFNIPFGTIFALTNKVGPKGSEEWKLSWRKHSDRLQEKILSYL</sequence>
<dbReference type="SUPFAM" id="SSF53167">
    <property type="entry name" value="Purine and uridine phosphorylases"/>
    <property type="match status" value="1"/>
</dbReference>
<gene>
    <name evidence="1" type="ORF">CH357_06475</name>
</gene>
<dbReference type="OrthoDB" id="341163at2"/>
<evidence type="ECO:0000313" key="2">
    <source>
        <dbReference type="Proteomes" id="UP000232196"/>
    </source>
</evidence>
<keyword evidence="2" id="KW-1185">Reference proteome</keyword>
<dbReference type="RefSeq" id="WP_100705934.1">
    <property type="nucleotide sequence ID" value="NZ_NPDL01000003.1"/>
</dbReference>
<name>A0A2M9XEM2_9LEPT</name>
<evidence type="ECO:0000313" key="1">
    <source>
        <dbReference type="EMBL" id="PJZ26141.1"/>
    </source>
</evidence>
<proteinExistence type="predicted"/>
<dbReference type="InterPro" id="IPR035994">
    <property type="entry name" value="Nucleoside_phosphorylase_sf"/>
</dbReference>
<protein>
    <submittedName>
        <fullName evidence="1">Phosphorylase</fullName>
    </submittedName>
</protein>
<organism evidence="1 2">
    <name type="scientific">Leptospira hartskeerlii</name>
    <dbReference type="NCBI Taxonomy" id="2023177"/>
    <lineage>
        <taxon>Bacteria</taxon>
        <taxon>Pseudomonadati</taxon>
        <taxon>Spirochaetota</taxon>
        <taxon>Spirochaetia</taxon>
        <taxon>Leptospirales</taxon>
        <taxon>Leptospiraceae</taxon>
        <taxon>Leptospira</taxon>
    </lineage>
</organism>
<reference evidence="1 2" key="1">
    <citation type="submission" date="2017-07" db="EMBL/GenBank/DDBJ databases">
        <title>Leptospira spp. isolated from tropical soils.</title>
        <authorList>
            <person name="Thibeaux R."/>
            <person name="Iraola G."/>
            <person name="Ferres I."/>
            <person name="Bierque E."/>
            <person name="Girault D."/>
            <person name="Soupe-Gilbert M.-E."/>
            <person name="Picardeau M."/>
            <person name="Goarant C."/>
        </authorList>
    </citation>
    <scope>NUCLEOTIDE SEQUENCE [LARGE SCALE GENOMIC DNA]</scope>
    <source>
        <strain evidence="1 2">MCA1-C-A1</strain>
    </source>
</reference>
<dbReference type="Proteomes" id="UP000232196">
    <property type="component" value="Unassembled WGS sequence"/>
</dbReference>
<comment type="caution">
    <text evidence="1">The sequence shown here is derived from an EMBL/GenBank/DDBJ whole genome shotgun (WGS) entry which is preliminary data.</text>
</comment>
<dbReference type="GO" id="GO:0009116">
    <property type="term" value="P:nucleoside metabolic process"/>
    <property type="evidence" value="ECO:0007669"/>
    <property type="project" value="InterPro"/>
</dbReference>
<dbReference type="GO" id="GO:0003824">
    <property type="term" value="F:catalytic activity"/>
    <property type="evidence" value="ECO:0007669"/>
    <property type="project" value="InterPro"/>
</dbReference>
<dbReference type="AlphaFoldDB" id="A0A2M9XEM2"/>
<accession>A0A2M9XEM2</accession>